<evidence type="ECO:0000256" key="1">
    <source>
        <dbReference type="ARBA" id="ARBA00022448"/>
    </source>
</evidence>
<dbReference type="EMBL" id="JNGI01000157">
    <property type="protein sequence ID" value="KNC89955.1"/>
    <property type="molecule type" value="Genomic_DNA"/>
</dbReference>
<name>A0A0L0GLL5_9ENTR</name>
<comment type="caution">
    <text evidence="5">The sequence shown here is derived from an EMBL/GenBank/DDBJ whole genome shotgun (WGS) entry which is preliminary data.</text>
</comment>
<evidence type="ECO:0000313" key="6">
    <source>
        <dbReference type="Proteomes" id="UP000037393"/>
    </source>
</evidence>
<accession>A0A0L0GLL5</accession>
<dbReference type="InterPro" id="IPR003439">
    <property type="entry name" value="ABC_transporter-like_ATP-bd"/>
</dbReference>
<dbReference type="Pfam" id="PF00005">
    <property type="entry name" value="ABC_tran"/>
    <property type="match status" value="1"/>
</dbReference>
<keyword evidence="6" id="KW-1185">Reference proteome</keyword>
<proteinExistence type="predicted"/>
<dbReference type="InterPro" id="IPR050095">
    <property type="entry name" value="ECF_ABC_transporter_ATP-bd"/>
</dbReference>
<dbReference type="GO" id="GO:0043190">
    <property type="term" value="C:ATP-binding cassette (ABC) transporter complex"/>
    <property type="evidence" value="ECO:0007669"/>
    <property type="project" value="TreeGrafter"/>
</dbReference>
<dbReference type="GO" id="GO:0042626">
    <property type="term" value="F:ATPase-coupled transmembrane transporter activity"/>
    <property type="evidence" value="ECO:0007669"/>
    <property type="project" value="TreeGrafter"/>
</dbReference>
<dbReference type="RefSeq" id="WP_049857876.1">
    <property type="nucleotide sequence ID" value="NZ_JNGI01000157.1"/>
</dbReference>
<dbReference type="CDD" id="cd03225">
    <property type="entry name" value="ABC_cobalt_CbiO_domain1"/>
    <property type="match status" value="1"/>
</dbReference>
<dbReference type="InterPro" id="IPR015856">
    <property type="entry name" value="ABC_transpr_CbiO/EcfA_su"/>
</dbReference>
<protein>
    <submittedName>
        <fullName evidence="5">Cobalt ABC transporter ATP-binding protein</fullName>
    </submittedName>
</protein>
<dbReference type="Proteomes" id="UP000037393">
    <property type="component" value="Unassembled WGS sequence"/>
</dbReference>
<sequence>MVTLDNVCFQPQDARHPPRQLNFHCARPGIVTILGDNGSGKSTLAQLLAGWYPEFLPGTLSGDATVAGLRPGEQPLIEQAQRVQLVQQSPWLQLSGCTFSVEEEIAFGPENLCLSETEILQRTETAMLMTHCQHLRHRHPATLSGGEAQRVVMASALAMKPRILLLDEAFGRLSPQSTEEILTRLSAWAQAESSLVIVFECDATRTRHYSHSLWRLTPDALEAL</sequence>
<keyword evidence="2" id="KW-0547">Nucleotide-binding</keyword>
<organism evidence="5 6">
    <name type="scientific">Trabulsiella odontotermitis</name>
    <dbReference type="NCBI Taxonomy" id="379893"/>
    <lineage>
        <taxon>Bacteria</taxon>
        <taxon>Pseudomonadati</taxon>
        <taxon>Pseudomonadota</taxon>
        <taxon>Gammaproteobacteria</taxon>
        <taxon>Enterobacterales</taxon>
        <taxon>Enterobacteriaceae</taxon>
        <taxon>Trabulsiella</taxon>
    </lineage>
</organism>
<dbReference type="InterPro" id="IPR027417">
    <property type="entry name" value="P-loop_NTPase"/>
</dbReference>
<dbReference type="OrthoDB" id="5591868at2"/>
<dbReference type="PROSITE" id="PS00211">
    <property type="entry name" value="ABC_TRANSPORTER_1"/>
    <property type="match status" value="1"/>
</dbReference>
<dbReference type="Gene3D" id="3.40.50.300">
    <property type="entry name" value="P-loop containing nucleotide triphosphate hydrolases"/>
    <property type="match status" value="1"/>
</dbReference>
<keyword evidence="3 5" id="KW-0067">ATP-binding</keyword>
<evidence type="ECO:0000256" key="2">
    <source>
        <dbReference type="ARBA" id="ARBA00022741"/>
    </source>
</evidence>
<dbReference type="PROSITE" id="PS50893">
    <property type="entry name" value="ABC_TRANSPORTER_2"/>
    <property type="match status" value="1"/>
</dbReference>
<dbReference type="GO" id="GO:0016887">
    <property type="term" value="F:ATP hydrolysis activity"/>
    <property type="evidence" value="ECO:0007669"/>
    <property type="project" value="InterPro"/>
</dbReference>
<dbReference type="InterPro" id="IPR017871">
    <property type="entry name" value="ABC_transporter-like_CS"/>
</dbReference>
<evidence type="ECO:0000313" key="5">
    <source>
        <dbReference type="EMBL" id="KNC89955.1"/>
    </source>
</evidence>
<gene>
    <name evidence="5" type="ORF">GM31_05845</name>
</gene>
<dbReference type="SUPFAM" id="SSF52540">
    <property type="entry name" value="P-loop containing nucleoside triphosphate hydrolases"/>
    <property type="match status" value="1"/>
</dbReference>
<dbReference type="AlphaFoldDB" id="A0A0L0GLL5"/>
<evidence type="ECO:0000256" key="3">
    <source>
        <dbReference type="ARBA" id="ARBA00022840"/>
    </source>
</evidence>
<reference evidence="5 6" key="1">
    <citation type="journal article" date="2015" name="Appl. Environ. Microbiol.">
        <title>The Enterobacterium Trabulsiella odontotermitis Presents Novel Adaptations Related to Its Association with Fungus-Growing Termites.</title>
        <authorList>
            <person name="Sapountzis P."/>
            <person name="Gruntjes T."/>
            <person name="Otani S."/>
            <person name="Estevez J."/>
            <person name="da Costa R.R."/>
            <person name="Plunkett G.3rd."/>
            <person name="Perna N.T."/>
            <person name="Poulsen M."/>
        </authorList>
    </citation>
    <scope>NUCLEOTIDE SEQUENCE [LARGE SCALE GENOMIC DNA]</scope>
    <source>
        <strain evidence="5 6">12</strain>
    </source>
</reference>
<keyword evidence="1" id="KW-0813">Transport</keyword>
<evidence type="ECO:0000259" key="4">
    <source>
        <dbReference type="PROSITE" id="PS50893"/>
    </source>
</evidence>
<dbReference type="PATRIC" id="fig|379893.4.peg.1193"/>
<dbReference type="PANTHER" id="PTHR43553">
    <property type="entry name" value="HEAVY METAL TRANSPORTER"/>
    <property type="match status" value="1"/>
</dbReference>
<dbReference type="GO" id="GO:0005524">
    <property type="term" value="F:ATP binding"/>
    <property type="evidence" value="ECO:0007669"/>
    <property type="project" value="UniProtKB-KW"/>
</dbReference>
<dbReference type="InterPro" id="IPR003593">
    <property type="entry name" value="AAA+_ATPase"/>
</dbReference>
<feature type="domain" description="ABC transporter" evidence="4">
    <location>
        <begin position="2"/>
        <end position="224"/>
    </location>
</feature>
<dbReference type="SMART" id="SM00382">
    <property type="entry name" value="AAA"/>
    <property type="match status" value="1"/>
</dbReference>